<dbReference type="EMBL" id="KZ819674">
    <property type="protein sequence ID" value="PWN25838.1"/>
    <property type="molecule type" value="Genomic_DNA"/>
</dbReference>
<accession>A0A316UM05</accession>
<protein>
    <recommendedName>
        <fullName evidence="2">BBC1/AIM3 cysteine proteinase-fold domain-containing protein</fullName>
    </recommendedName>
</protein>
<proteinExistence type="predicted"/>
<feature type="domain" description="BBC1/AIM3 cysteine proteinase-fold" evidence="2">
    <location>
        <begin position="363"/>
        <end position="565"/>
    </location>
</feature>
<dbReference type="STRING" id="1569628.A0A316UM05"/>
<name>A0A316UM05_9BASI</name>
<organism evidence="3 4">
    <name type="scientific">Jaminaea rosea</name>
    <dbReference type="NCBI Taxonomy" id="1569628"/>
    <lineage>
        <taxon>Eukaryota</taxon>
        <taxon>Fungi</taxon>
        <taxon>Dikarya</taxon>
        <taxon>Basidiomycota</taxon>
        <taxon>Ustilaginomycotina</taxon>
        <taxon>Exobasidiomycetes</taxon>
        <taxon>Microstromatales</taxon>
        <taxon>Microstromatales incertae sedis</taxon>
        <taxon>Jaminaea</taxon>
    </lineage>
</organism>
<evidence type="ECO:0000313" key="4">
    <source>
        <dbReference type="Proteomes" id="UP000245884"/>
    </source>
</evidence>
<feature type="region of interest" description="Disordered" evidence="1">
    <location>
        <begin position="23"/>
        <end position="257"/>
    </location>
</feature>
<evidence type="ECO:0000256" key="1">
    <source>
        <dbReference type="SAM" id="MobiDB-lite"/>
    </source>
</evidence>
<reference evidence="3 4" key="1">
    <citation type="journal article" date="2018" name="Mol. Biol. Evol.">
        <title>Broad Genomic Sampling Reveals a Smut Pathogenic Ancestry of the Fungal Clade Ustilaginomycotina.</title>
        <authorList>
            <person name="Kijpornyongpan T."/>
            <person name="Mondo S.J."/>
            <person name="Barry K."/>
            <person name="Sandor L."/>
            <person name="Lee J."/>
            <person name="Lipzen A."/>
            <person name="Pangilinan J."/>
            <person name="LaButti K."/>
            <person name="Hainaut M."/>
            <person name="Henrissat B."/>
            <person name="Grigoriev I.V."/>
            <person name="Spatafora J.W."/>
            <person name="Aime M.C."/>
        </authorList>
    </citation>
    <scope>NUCLEOTIDE SEQUENCE [LARGE SCALE GENOMIC DNA]</scope>
    <source>
        <strain evidence="3 4">MCA 5214</strain>
    </source>
</reference>
<feature type="compositionally biased region" description="Polar residues" evidence="1">
    <location>
        <begin position="211"/>
        <end position="220"/>
    </location>
</feature>
<feature type="compositionally biased region" description="Low complexity" evidence="1">
    <location>
        <begin position="118"/>
        <end position="142"/>
    </location>
</feature>
<gene>
    <name evidence="3" type="ORF">BDZ90DRAFT_233852</name>
</gene>
<feature type="compositionally biased region" description="Pro residues" evidence="1">
    <location>
        <begin position="233"/>
        <end position="245"/>
    </location>
</feature>
<evidence type="ECO:0000313" key="3">
    <source>
        <dbReference type="EMBL" id="PWN25838.1"/>
    </source>
</evidence>
<dbReference type="GeneID" id="37028616"/>
<dbReference type="AlphaFoldDB" id="A0A316UM05"/>
<feature type="compositionally biased region" description="Pro residues" evidence="1">
    <location>
        <begin position="175"/>
        <end position="189"/>
    </location>
</feature>
<dbReference type="RefSeq" id="XP_025360450.1">
    <property type="nucleotide sequence ID" value="XM_025506793.1"/>
</dbReference>
<keyword evidence="4" id="KW-1185">Reference proteome</keyword>
<evidence type="ECO:0000259" key="2">
    <source>
        <dbReference type="Pfam" id="PF25459"/>
    </source>
</evidence>
<dbReference type="OrthoDB" id="3348570at2759"/>
<dbReference type="Pfam" id="PF25459">
    <property type="entry name" value="AIM3_BBC1_C"/>
    <property type="match status" value="1"/>
</dbReference>
<dbReference type="Proteomes" id="UP000245884">
    <property type="component" value="Unassembled WGS sequence"/>
</dbReference>
<feature type="compositionally biased region" description="Low complexity" evidence="1">
    <location>
        <begin position="85"/>
        <end position="94"/>
    </location>
</feature>
<sequence length="585" mass="62491">MPWNPAAKHMAKLDELGEKAQNRLRASQNAEGSMGERLKVARSGQGQTAIGARWNKEQNARRVAAGRAEGEEGEEDGGAPPPPARRQAPAAAPFPARPPPPPQRAGAGTGPPPPPPQRNGSSSRPPLPARGNSATSSSSASAPAPPPRLPPRMNNDAGTPNPPPPYTEPEASSRPAPPPPARRGPPPVPAAGRKPAPAIPTNKPKPPAVPQRTSINTQPPTAALASVSISTSTPPPPPIASPEPLGPLTASRRPSTSPCSALESATFFCYPTHYAEWSSHPANSNQPWYFRLTQSSPVNMPPTMMGKNDRVWSASVMRRSAGRVEEEEQVGAILFGDLSSLWYKISYSPSNPAESMQCKVAYAEPPQPWLDSSLLQSSAASYGELVARACEAWEGQIVGDGECWTLANEAIKQCNESQGWGEESKMLQTVERTHGHLMYYAEAGKGGLWRGGDVGCVQRGDVLEWDEYAQCKQLSPVKGATVNYGNQAKACPEHTAIVVSAPAPPSQRQPDPSGETALRPEEIGWVEVLDQSAGVVVTRSTLDLSQLMRGKLYIYRPVGGEAYLEGKVEAKWEGEGRRRGWEALN</sequence>
<dbReference type="InterPro" id="IPR057402">
    <property type="entry name" value="AIM3_BBC1_C"/>
</dbReference>